<gene>
    <name evidence="1" type="ORF">KME32_30245</name>
</gene>
<organism evidence="1 2">
    <name type="scientific">Mojavia pulchra JT2-VF2</name>
    <dbReference type="NCBI Taxonomy" id="287848"/>
    <lineage>
        <taxon>Bacteria</taxon>
        <taxon>Bacillati</taxon>
        <taxon>Cyanobacteriota</taxon>
        <taxon>Cyanophyceae</taxon>
        <taxon>Nostocales</taxon>
        <taxon>Nostocaceae</taxon>
    </lineage>
</organism>
<dbReference type="Proteomes" id="UP000715781">
    <property type="component" value="Unassembled WGS sequence"/>
</dbReference>
<evidence type="ECO:0000313" key="2">
    <source>
        <dbReference type="Proteomes" id="UP000715781"/>
    </source>
</evidence>
<reference evidence="1" key="1">
    <citation type="submission" date="2021-05" db="EMBL/GenBank/DDBJ databases">
        <authorList>
            <person name="Pietrasiak N."/>
            <person name="Ward R."/>
            <person name="Stajich J.E."/>
            <person name="Kurbessoian T."/>
        </authorList>
    </citation>
    <scope>NUCLEOTIDE SEQUENCE</scope>
    <source>
        <strain evidence="1">JT2-VF2</strain>
    </source>
</reference>
<evidence type="ECO:0000313" key="1">
    <source>
        <dbReference type="EMBL" id="MBW4565293.1"/>
    </source>
</evidence>
<accession>A0A951UIZ7</accession>
<dbReference type="AlphaFoldDB" id="A0A951UIZ7"/>
<protein>
    <submittedName>
        <fullName evidence="1">Uncharacterized protein</fullName>
    </submittedName>
</protein>
<sequence length="165" mass="19175">MKAHTFKQELLNDFLEVDCQNGIDFQKLLVIQLHPLQKWPKNVPIGEHIRAVNSYIGYLIKKLNNLNFRQICDCNISYFVNLSKLAARYFLCSCAGVNIFYYGSLAKYRQGWLQQLKRSRLLNDKRYKINFVATQEALASLSLTLVENLLTGKTFIRNECYKVAT</sequence>
<name>A0A951UIZ7_9NOST</name>
<comment type="caution">
    <text evidence="1">The sequence shown here is derived from an EMBL/GenBank/DDBJ whole genome shotgun (WGS) entry which is preliminary data.</text>
</comment>
<reference evidence="1" key="2">
    <citation type="journal article" date="2022" name="Microbiol. Resour. Announc.">
        <title>Metagenome Sequencing to Explore Phylogenomics of Terrestrial Cyanobacteria.</title>
        <authorList>
            <person name="Ward R.D."/>
            <person name="Stajich J.E."/>
            <person name="Johansen J.R."/>
            <person name="Huntemann M."/>
            <person name="Clum A."/>
            <person name="Foster B."/>
            <person name="Foster B."/>
            <person name="Roux S."/>
            <person name="Palaniappan K."/>
            <person name="Varghese N."/>
            <person name="Mukherjee S."/>
            <person name="Reddy T.B.K."/>
            <person name="Daum C."/>
            <person name="Copeland A."/>
            <person name="Chen I.A."/>
            <person name="Ivanova N.N."/>
            <person name="Kyrpides N.C."/>
            <person name="Shapiro N."/>
            <person name="Eloe-Fadrosh E.A."/>
            <person name="Pietrasiak N."/>
        </authorList>
    </citation>
    <scope>NUCLEOTIDE SEQUENCE</scope>
    <source>
        <strain evidence="1">JT2-VF2</strain>
    </source>
</reference>
<dbReference type="EMBL" id="JAHHHN010000034">
    <property type="protein sequence ID" value="MBW4565293.1"/>
    <property type="molecule type" value="Genomic_DNA"/>
</dbReference>
<proteinExistence type="predicted"/>